<feature type="transmembrane region" description="Helical" evidence="8">
    <location>
        <begin position="49"/>
        <end position="69"/>
    </location>
</feature>
<organism evidence="10 11">
    <name type="scientific">Bianquea renquensis</name>
    <dbReference type="NCBI Taxonomy" id="2763661"/>
    <lineage>
        <taxon>Bacteria</taxon>
        <taxon>Bacillati</taxon>
        <taxon>Bacillota</taxon>
        <taxon>Clostridia</taxon>
        <taxon>Eubacteriales</taxon>
        <taxon>Bianqueaceae</taxon>
        <taxon>Bianquea</taxon>
    </lineage>
</organism>
<dbReference type="EMBL" id="JACRSQ010000008">
    <property type="protein sequence ID" value="MBC8543369.1"/>
    <property type="molecule type" value="Genomic_DNA"/>
</dbReference>
<dbReference type="PANTHER" id="PTHR43848:SF2">
    <property type="entry name" value="PUTRESCINE TRANSPORT SYSTEM PERMEASE PROTEIN POTI"/>
    <property type="match status" value="1"/>
</dbReference>
<dbReference type="PROSITE" id="PS50928">
    <property type="entry name" value="ABC_TM1"/>
    <property type="match status" value="1"/>
</dbReference>
<keyword evidence="6 8" id="KW-1133">Transmembrane helix</keyword>
<dbReference type="InterPro" id="IPR035906">
    <property type="entry name" value="MetI-like_sf"/>
</dbReference>
<dbReference type="InterPro" id="IPR051789">
    <property type="entry name" value="Bact_Polyamine_Transport"/>
</dbReference>
<dbReference type="GO" id="GO:0055085">
    <property type="term" value="P:transmembrane transport"/>
    <property type="evidence" value="ECO:0007669"/>
    <property type="project" value="InterPro"/>
</dbReference>
<feature type="transmembrane region" description="Helical" evidence="8">
    <location>
        <begin position="109"/>
        <end position="128"/>
    </location>
</feature>
<dbReference type="SUPFAM" id="SSF161098">
    <property type="entry name" value="MetI-like"/>
    <property type="match status" value="1"/>
</dbReference>
<evidence type="ECO:0000256" key="2">
    <source>
        <dbReference type="ARBA" id="ARBA00007069"/>
    </source>
</evidence>
<dbReference type="PANTHER" id="PTHR43848">
    <property type="entry name" value="PUTRESCINE TRANSPORT SYSTEM PERMEASE PROTEIN POTI"/>
    <property type="match status" value="1"/>
</dbReference>
<keyword evidence="11" id="KW-1185">Reference proteome</keyword>
<feature type="transmembrane region" description="Helical" evidence="8">
    <location>
        <begin position="213"/>
        <end position="234"/>
    </location>
</feature>
<name>A0A926DTB7_9FIRM</name>
<feature type="transmembrane region" description="Helical" evidence="8">
    <location>
        <begin position="81"/>
        <end position="103"/>
    </location>
</feature>
<comment type="similarity">
    <text evidence="2">Belongs to the binding-protein-dependent transport system permease family. CysTW subfamily.</text>
</comment>
<dbReference type="GO" id="GO:0005886">
    <property type="term" value="C:plasma membrane"/>
    <property type="evidence" value="ECO:0007669"/>
    <property type="project" value="UniProtKB-SubCell"/>
</dbReference>
<evidence type="ECO:0000259" key="9">
    <source>
        <dbReference type="PROSITE" id="PS50928"/>
    </source>
</evidence>
<proteinExistence type="inferred from homology"/>
<dbReference type="CDD" id="cd06261">
    <property type="entry name" value="TM_PBP2"/>
    <property type="match status" value="1"/>
</dbReference>
<protein>
    <submittedName>
        <fullName evidence="10">ABC transporter permease</fullName>
    </submittedName>
</protein>
<evidence type="ECO:0000256" key="7">
    <source>
        <dbReference type="ARBA" id="ARBA00023136"/>
    </source>
</evidence>
<evidence type="ECO:0000256" key="5">
    <source>
        <dbReference type="ARBA" id="ARBA00022692"/>
    </source>
</evidence>
<evidence type="ECO:0000313" key="10">
    <source>
        <dbReference type="EMBL" id="MBC8543369.1"/>
    </source>
</evidence>
<evidence type="ECO:0000256" key="6">
    <source>
        <dbReference type="ARBA" id="ARBA00022989"/>
    </source>
</evidence>
<dbReference type="InterPro" id="IPR000515">
    <property type="entry name" value="MetI-like"/>
</dbReference>
<keyword evidence="7 8" id="KW-0472">Membrane</keyword>
<evidence type="ECO:0000256" key="3">
    <source>
        <dbReference type="ARBA" id="ARBA00022448"/>
    </source>
</evidence>
<evidence type="ECO:0000256" key="4">
    <source>
        <dbReference type="ARBA" id="ARBA00022475"/>
    </source>
</evidence>
<evidence type="ECO:0000256" key="1">
    <source>
        <dbReference type="ARBA" id="ARBA00004651"/>
    </source>
</evidence>
<dbReference type="Proteomes" id="UP000657006">
    <property type="component" value="Unassembled WGS sequence"/>
</dbReference>
<feature type="domain" description="ABC transmembrane type-1" evidence="9">
    <location>
        <begin position="43"/>
        <end position="234"/>
    </location>
</feature>
<evidence type="ECO:0000313" key="11">
    <source>
        <dbReference type="Proteomes" id="UP000657006"/>
    </source>
</evidence>
<keyword evidence="3 8" id="KW-0813">Transport</keyword>
<keyword evidence="4" id="KW-1003">Cell membrane</keyword>
<keyword evidence="5 8" id="KW-0812">Transmembrane</keyword>
<dbReference type="Gene3D" id="1.10.3720.10">
    <property type="entry name" value="MetI-like"/>
    <property type="match status" value="1"/>
</dbReference>
<accession>A0A926DTB7</accession>
<reference evidence="10" key="1">
    <citation type="submission" date="2020-08" db="EMBL/GenBank/DDBJ databases">
        <title>Genome public.</title>
        <authorList>
            <person name="Liu C."/>
            <person name="Sun Q."/>
        </authorList>
    </citation>
    <scope>NUCLEOTIDE SEQUENCE</scope>
    <source>
        <strain evidence="10">NSJ-32</strain>
    </source>
</reference>
<gene>
    <name evidence="10" type="ORF">H8730_07410</name>
</gene>
<sequence length="247" mass="26938">MYIPIVLVIVYSFNKQKISAVWGGFSLDWYRVLFHDQQMMGALWNSLKLGISSCLISGVIGTLGAVGMTKGRFRTAGAIESIATLPIMIPEIILGIAFLTFFSFVGIPYGMPAMIIGHCTFCIPYIFINVRTRLLGIDPSIEEAARDLGAGGGRVFWDITLPLIAPGILSGMLLAFAMSLDDVIISFFLAGPTSTTLPVRVYSQLKTAVTPEINALCTLTMGVTFCIVIVSQILGSNKFKRNRREEL</sequence>
<comment type="subcellular location">
    <subcellularLocation>
        <location evidence="1 8">Cell membrane</location>
        <topology evidence="1 8">Multi-pass membrane protein</topology>
    </subcellularLocation>
</comment>
<dbReference type="AlphaFoldDB" id="A0A926DTB7"/>
<evidence type="ECO:0000256" key="8">
    <source>
        <dbReference type="RuleBase" id="RU363032"/>
    </source>
</evidence>
<comment type="caution">
    <text evidence="10">The sequence shown here is derived from an EMBL/GenBank/DDBJ whole genome shotgun (WGS) entry which is preliminary data.</text>
</comment>
<dbReference type="Pfam" id="PF00528">
    <property type="entry name" value="BPD_transp_1"/>
    <property type="match status" value="1"/>
</dbReference>
<feature type="transmembrane region" description="Helical" evidence="8">
    <location>
        <begin position="155"/>
        <end position="178"/>
    </location>
</feature>